<organism evidence="1 2">
    <name type="scientific">Piloderma croceum (strain F 1598)</name>
    <dbReference type="NCBI Taxonomy" id="765440"/>
    <lineage>
        <taxon>Eukaryota</taxon>
        <taxon>Fungi</taxon>
        <taxon>Dikarya</taxon>
        <taxon>Basidiomycota</taxon>
        <taxon>Agaricomycotina</taxon>
        <taxon>Agaricomycetes</taxon>
        <taxon>Agaricomycetidae</taxon>
        <taxon>Atheliales</taxon>
        <taxon>Atheliaceae</taxon>
        <taxon>Piloderma</taxon>
    </lineage>
</organism>
<dbReference type="EMBL" id="KN833021">
    <property type="protein sequence ID" value="KIM77801.1"/>
    <property type="molecule type" value="Genomic_DNA"/>
</dbReference>
<accession>A0A0C3FD73</accession>
<gene>
    <name evidence="1" type="ORF">PILCRDRAFT_90940</name>
</gene>
<dbReference type="OrthoDB" id="2788229at2759"/>
<dbReference type="HOGENOM" id="CLU_1511163_0_0_1"/>
<evidence type="ECO:0000313" key="2">
    <source>
        <dbReference type="Proteomes" id="UP000054166"/>
    </source>
</evidence>
<reference evidence="1 2" key="1">
    <citation type="submission" date="2014-04" db="EMBL/GenBank/DDBJ databases">
        <authorList>
            <consortium name="DOE Joint Genome Institute"/>
            <person name="Kuo A."/>
            <person name="Tarkka M."/>
            <person name="Buscot F."/>
            <person name="Kohler A."/>
            <person name="Nagy L.G."/>
            <person name="Floudas D."/>
            <person name="Copeland A."/>
            <person name="Barry K.W."/>
            <person name="Cichocki N."/>
            <person name="Veneault-Fourrey C."/>
            <person name="LaButti K."/>
            <person name="Lindquist E.A."/>
            <person name="Lipzen A."/>
            <person name="Lundell T."/>
            <person name="Morin E."/>
            <person name="Murat C."/>
            <person name="Sun H."/>
            <person name="Tunlid A."/>
            <person name="Henrissat B."/>
            <person name="Grigoriev I.V."/>
            <person name="Hibbett D.S."/>
            <person name="Martin F."/>
            <person name="Nordberg H.P."/>
            <person name="Cantor M.N."/>
            <person name="Hua S.X."/>
        </authorList>
    </citation>
    <scope>NUCLEOTIDE SEQUENCE [LARGE SCALE GENOMIC DNA]</scope>
    <source>
        <strain evidence="1 2">F 1598</strain>
    </source>
</reference>
<dbReference type="Proteomes" id="UP000054166">
    <property type="component" value="Unassembled WGS sequence"/>
</dbReference>
<evidence type="ECO:0000313" key="1">
    <source>
        <dbReference type="EMBL" id="KIM77801.1"/>
    </source>
</evidence>
<reference evidence="2" key="2">
    <citation type="submission" date="2015-01" db="EMBL/GenBank/DDBJ databases">
        <title>Evolutionary Origins and Diversification of the Mycorrhizal Mutualists.</title>
        <authorList>
            <consortium name="DOE Joint Genome Institute"/>
            <consortium name="Mycorrhizal Genomics Consortium"/>
            <person name="Kohler A."/>
            <person name="Kuo A."/>
            <person name="Nagy L.G."/>
            <person name="Floudas D."/>
            <person name="Copeland A."/>
            <person name="Barry K.W."/>
            <person name="Cichocki N."/>
            <person name="Veneault-Fourrey C."/>
            <person name="LaButti K."/>
            <person name="Lindquist E.A."/>
            <person name="Lipzen A."/>
            <person name="Lundell T."/>
            <person name="Morin E."/>
            <person name="Murat C."/>
            <person name="Riley R."/>
            <person name="Ohm R."/>
            <person name="Sun H."/>
            <person name="Tunlid A."/>
            <person name="Henrissat B."/>
            <person name="Grigoriev I.V."/>
            <person name="Hibbett D.S."/>
            <person name="Martin F."/>
        </authorList>
    </citation>
    <scope>NUCLEOTIDE SEQUENCE [LARGE SCALE GENOMIC DNA]</scope>
    <source>
        <strain evidence="2">F 1598</strain>
    </source>
</reference>
<proteinExistence type="predicted"/>
<keyword evidence="2" id="KW-1185">Reference proteome</keyword>
<dbReference type="InParanoid" id="A0A0C3FD73"/>
<sequence>MPCTCGPAVAITPRDSRRWHTSARSRSVFDTYLLGTPIFSQGPLLKRLRINPWRNHLEMYYAIDLGENTNLKSVHFGRIKPFNQLSGLHIRKPLVWMQMMLSQIKSSQMEELRFLIEVDFFHDLNQIDWIKLADLFTQPRFSGLKKIRFDVQRVGCVNASSAEEWIKPELLPGHSFDS</sequence>
<dbReference type="AlphaFoldDB" id="A0A0C3FD73"/>
<protein>
    <submittedName>
        <fullName evidence="1">Uncharacterized protein</fullName>
    </submittedName>
</protein>
<name>A0A0C3FD73_PILCF</name>